<keyword evidence="5" id="KW-0560">Oxidoreductase</keyword>
<dbReference type="InterPro" id="IPR036291">
    <property type="entry name" value="NAD(P)-bd_dom_sf"/>
</dbReference>
<evidence type="ECO:0000256" key="1">
    <source>
        <dbReference type="ARBA" id="ARBA00004496"/>
    </source>
</evidence>
<comment type="similarity">
    <text evidence="2">Belongs to the short-chain dehydrogenases/reductases (SDR) family.</text>
</comment>
<keyword evidence="4" id="KW-0521">NADP</keyword>
<dbReference type="Gene3D" id="3.40.50.720">
    <property type="entry name" value="NAD(P)-binding Rossmann-like Domain"/>
    <property type="match status" value="1"/>
</dbReference>
<name>A0A2I0QXP2_9BACI</name>
<dbReference type="InterPro" id="IPR002347">
    <property type="entry name" value="SDR_fam"/>
</dbReference>
<dbReference type="PROSITE" id="PS00061">
    <property type="entry name" value="ADH_SHORT"/>
    <property type="match status" value="1"/>
</dbReference>
<sequence>MESGRRKEDKYLFSLHITKRWGKQMKFAIVTGASRGLGLEVSKNLLKNDYNLITISRKRKTNELKNLANENRRSYFHHSCDLSDLEAFNDTLHEIVVSLTNQKEIEELLIVNNAGMVSPMGPVGELKNYSIAQHVAVNLTAPMLLVNTIKKDVEVGHLFVVNVTSGAAENGMYGWNAYCSTKAGVNMYTETAALEAEALKSGDMHVAFSPGVMDTDMQKEIRGTDEHSFQAVDKFKQLKENGELRSPKEVADLMTELIVERQSIQNGKVYHVNDLSK</sequence>
<evidence type="ECO:0000313" key="7">
    <source>
        <dbReference type="Proteomes" id="UP000243524"/>
    </source>
</evidence>
<dbReference type="NCBIfam" id="NF005381">
    <property type="entry name" value="PRK06924.1"/>
    <property type="match status" value="1"/>
</dbReference>
<dbReference type="GO" id="GO:0006729">
    <property type="term" value="P:tetrahydrobiopterin biosynthetic process"/>
    <property type="evidence" value="ECO:0007669"/>
    <property type="project" value="TreeGrafter"/>
</dbReference>
<reference evidence="6 7" key="1">
    <citation type="submission" date="2017-06" db="EMBL/GenBank/DDBJ databases">
        <title>the draft geome sequence of Illustriluteabacillus marina B3227.</title>
        <authorList>
            <person name="He R.-H."/>
            <person name="Du Z.-J."/>
        </authorList>
    </citation>
    <scope>NUCLEOTIDE SEQUENCE [LARGE SCALE GENOMIC DNA]</scope>
    <source>
        <strain evidence="6 7">B3227</strain>
    </source>
</reference>
<organism evidence="6 7">
    <name type="scientific">Halalkalibacillus sediminis</name>
    <dbReference type="NCBI Taxonomy" id="2018042"/>
    <lineage>
        <taxon>Bacteria</taxon>
        <taxon>Bacillati</taxon>
        <taxon>Bacillota</taxon>
        <taxon>Bacilli</taxon>
        <taxon>Bacillales</taxon>
        <taxon>Bacillaceae</taxon>
        <taxon>Halalkalibacillus</taxon>
    </lineage>
</organism>
<evidence type="ECO:0000256" key="3">
    <source>
        <dbReference type="ARBA" id="ARBA00022490"/>
    </source>
</evidence>
<gene>
    <name evidence="6" type="ORF">CEY16_04975</name>
</gene>
<comment type="caution">
    <text evidence="6">The sequence shown here is derived from an EMBL/GenBank/DDBJ whole genome shotgun (WGS) entry which is preliminary data.</text>
</comment>
<accession>A0A2I0QXP2</accession>
<dbReference type="EMBL" id="PJNH01000001">
    <property type="protein sequence ID" value="PKR79107.1"/>
    <property type="molecule type" value="Genomic_DNA"/>
</dbReference>
<protein>
    <submittedName>
        <fullName evidence="6">Short-chain dehydrogenase</fullName>
    </submittedName>
</protein>
<dbReference type="GO" id="GO:0004757">
    <property type="term" value="F:sepiapterin reductase (NADP+) activity"/>
    <property type="evidence" value="ECO:0007669"/>
    <property type="project" value="TreeGrafter"/>
</dbReference>
<evidence type="ECO:0000256" key="2">
    <source>
        <dbReference type="ARBA" id="ARBA00006484"/>
    </source>
</evidence>
<dbReference type="InterPro" id="IPR020904">
    <property type="entry name" value="Sc_DH/Rdtase_CS"/>
</dbReference>
<evidence type="ECO:0000313" key="6">
    <source>
        <dbReference type="EMBL" id="PKR79107.1"/>
    </source>
</evidence>
<dbReference type="PRINTS" id="PR00081">
    <property type="entry name" value="GDHRDH"/>
</dbReference>
<comment type="subcellular location">
    <subcellularLocation>
        <location evidence="1">Cytoplasm</location>
    </subcellularLocation>
</comment>
<proteinExistence type="inferred from homology"/>
<keyword evidence="7" id="KW-1185">Reference proteome</keyword>
<dbReference type="Pfam" id="PF00106">
    <property type="entry name" value="adh_short"/>
    <property type="match status" value="1"/>
</dbReference>
<evidence type="ECO:0000256" key="5">
    <source>
        <dbReference type="ARBA" id="ARBA00023002"/>
    </source>
</evidence>
<dbReference type="GO" id="GO:0005737">
    <property type="term" value="C:cytoplasm"/>
    <property type="evidence" value="ECO:0007669"/>
    <property type="project" value="UniProtKB-SubCell"/>
</dbReference>
<dbReference type="PANTHER" id="PTHR44085:SF2">
    <property type="entry name" value="SEPIAPTERIN REDUCTASE"/>
    <property type="match status" value="1"/>
</dbReference>
<dbReference type="PANTHER" id="PTHR44085">
    <property type="entry name" value="SEPIAPTERIN REDUCTASE"/>
    <property type="match status" value="1"/>
</dbReference>
<dbReference type="AlphaFoldDB" id="A0A2I0QXP2"/>
<keyword evidence="3" id="KW-0963">Cytoplasm</keyword>
<evidence type="ECO:0000256" key="4">
    <source>
        <dbReference type="ARBA" id="ARBA00022857"/>
    </source>
</evidence>
<dbReference type="Proteomes" id="UP000243524">
    <property type="component" value="Unassembled WGS sequence"/>
</dbReference>
<dbReference type="InterPro" id="IPR051721">
    <property type="entry name" value="Biopterin_syn/organic_redct"/>
</dbReference>
<dbReference type="SUPFAM" id="SSF51735">
    <property type="entry name" value="NAD(P)-binding Rossmann-fold domains"/>
    <property type="match status" value="1"/>
</dbReference>